<dbReference type="InterPro" id="IPR050951">
    <property type="entry name" value="Retrovirus_Pol_polyprotein"/>
</dbReference>
<dbReference type="AlphaFoldDB" id="A0AAW1MVF2"/>
<organism evidence="2 3">
    <name type="scientific">Popillia japonica</name>
    <name type="common">Japanese beetle</name>
    <dbReference type="NCBI Taxonomy" id="7064"/>
    <lineage>
        <taxon>Eukaryota</taxon>
        <taxon>Metazoa</taxon>
        <taxon>Ecdysozoa</taxon>
        <taxon>Arthropoda</taxon>
        <taxon>Hexapoda</taxon>
        <taxon>Insecta</taxon>
        <taxon>Pterygota</taxon>
        <taxon>Neoptera</taxon>
        <taxon>Endopterygota</taxon>
        <taxon>Coleoptera</taxon>
        <taxon>Polyphaga</taxon>
        <taxon>Scarabaeiformia</taxon>
        <taxon>Scarabaeidae</taxon>
        <taxon>Rutelinae</taxon>
        <taxon>Popillia</taxon>
    </lineage>
</organism>
<reference evidence="2 3" key="1">
    <citation type="journal article" date="2024" name="BMC Genomics">
        <title>De novo assembly and annotation of Popillia japonica's genome with initial clues to its potential as an invasive pest.</title>
        <authorList>
            <person name="Cucini C."/>
            <person name="Boschi S."/>
            <person name="Funari R."/>
            <person name="Cardaioli E."/>
            <person name="Iannotti N."/>
            <person name="Marturano G."/>
            <person name="Paoli F."/>
            <person name="Bruttini M."/>
            <person name="Carapelli A."/>
            <person name="Frati F."/>
            <person name="Nardi F."/>
        </authorList>
    </citation>
    <scope>NUCLEOTIDE SEQUENCE [LARGE SCALE GENOMIC DNA]</scope>
    <source>
        <strain evidence="2">DMR45628</strain>
    </source>
</reference>
<dbReference type="EMBL" id="JASPKY010000022">
    <property type="protein sequence ID" value="KAK9752184.1"/>
    <property type="molecule type" value="Genomic_DNA"/>
</dbReference>
<gene>
    <name evidence="2" type="ORF">QE152_g4380</name>
</gene>
<proteinExistence type="predicted"/>
<keyword evidence="3" id="KW-1185">Reference proteome</keyword>
<name>A0AAW1MVF2_POPJA</name>
<comment type="caution">
    <text evidence="2">The sequence shown here is derived from an EMBL/GenBank/DDBJ whole genome shotgun (WGS) entry which is preliminary data.</text>
</comment>
<evidence type="ECO:0000256" key="1">
    <source>
        <dbReference type="SAM" id="MobiDB-lite"/>
    </source>
</evidence>
<protein>
    <submittedName>
        <fullName evidence="2">Uncharacterized protein</fullName>
    </submittedName>
</protein>
<accession>A0AAW1MVF2</accession>
<feature type="compositionally biased region" description="Acidic residues" evidence="1">
    <location>
        <begin position="217"/>
        <end position="227"/>
    </location>
</feature>
<feature type="region of interest" description="Disordered" evidence="1">
    <location>
        <begin position="209"/>
        <end position="234"/>
    </location>
</feature>
<dbReference type="Proteomes" id="UP001458880">
    <property type="component" value="Unassembled WGS sequence"/>
</dbReference>
<sequence length="234" mass="27137">MLEDKIKDRFLSGMLPGPLLDRLCEEDHKKTLKEFYELAVKKEALMAQAKLPSAEVNAMKTEDSLIIESNTVNKINACETLGKGDDELQKLIDKNQEIFQNTLGKYKFKQIDLELKQDFKPIFLKPRKVPFALKEKIEKELNLLEQQGVISKIRRYDDDNDTKEKALMRQKANYKGVIEKVLGKRNYLIRTIKDSLLWKRHTNQLLKGGEKDRMADDVEDQVEDEVEGSAGFKY</sequence>
<evidence type="ECO:0000313" key="3">
    <source>
        <dbReference type="Proteomes" id="UP001458880"/>
    </source>
</evidence>
<evidence type="ECO:0000313" key="2">
    <source>
        <dbReference type="EMBL" id="KAK9752184.1"/>
    </source>
</evidence>
<dbReference type="PANTHER" id="PTHR37984">
    <property type="entry name" value="PROTEIN CBG26694"/>
    <property type="match status" value="1"/>
</dbReference>
<dbReference type="PANTHER" id="PTHR37984:SF5">
    <property type="entry name" value="PROTEIN NYNRIN-LIKE"/>
    <property type="match status" value="1"/>
</dbReference>